<gene>
    <name evidence="2" type="ORF">BINO364_LOCUS11348</name>
</gene>
<evidence type="ECO:0000256" key="1">
    <source>
        <dbReference type="SAM" id="SignalP"/>
    </source>
</evidence>
<proteinExistence type="predicted"/>
<dbReference type="Proteomes" id="UP000838878">
    <property type="component" value="Chromosome 5"/>
</dbReference>
<keyword evidence="1" id="KW-0732">Signal</keyword>
<feature type="signal peptide" evidence="1">
    <location>
        <begin position="1"/>
        <end position="24"/>
    </location>
</feature>
<dbReference type="OrthoDB" id="7215202at2759"/>
<sequence length="216" mass="24483">MGNGKWRMFTRLWIFVIVLLNALAALGRAPDASSHIATTCEEFERDAQFKPHKIVDSMWKIIYFWSDTTEVGPIIFSLIEEKRLNRFKAVIDALYPDLGVEWHKATAMMEPRPGVQVLLLCGGTPGAFRAIIKMEQRDKERPNPEPLIKMADVRMKLKGRYIGMMCCEDLTAFVLVRTSEVPTTEKECVEAATSLGLKGPGGRSYIYIKNVTRNEL</sequence>
<organism evidence="2 3">
    <name type="scientific">Brenthis ino</name>
    <name type="common">lesser marbled fritillary</name>
    <dbReference type="NCBI Taxonomy" id="405034"/>
    <lineage>
        <taxon>Eukaryota</taxon>
        <taxon>Metazoa</taxon>
        <taxon>Ecdysozoa</taxon>
        <taxon>Arthropoda</taxon>
        <taxon>Hexapoda</taxon>
        <taxon>Insecta</taxon>
        <taxon>Pterygota</taxon>
        <taxon>Neoptera</taxon>
        <taxon>Endopterygota</taxon>
        <taxon>Lepidoptera</taxon>
        <taxon>Glossata</taxon>
        <taxon>Ditrysia</taxon>
        <taxon>Papilionoidea</taxon>
        <taxon>Nymphalidae</taxon>
        <taxon>Heliconiinae</taxon>
        <taxon>Argynnini</taxon>
        <taxon>Brenthis</taxon>
    </lineage>
</organism>
<feature type="chain" id="PRO_5035419283" evidence="1">
    <location>
        <begin position="25"/>
        <end position="216"/>
    </location>
</feature>
<name>A0A8J9YB19_9NEOP</name>
<keyword evidence="3" id="KW-1185">Reference proteome</keyword>
<evidence type="ECO:0000313" key="3">
    <source>
        <dbReference type="Proteomes" id="UP000838878"/>
    </source>
</evidence>
<dbReference type="EMBL" id="OV170225">
    <property type="protein sequence ID" value="CAH0725799.1"/>
    <property type="molecule type" value="Genomic_DNA"/>
</dbReference>
<accession>A0A8J9YB19</accession>
<protein>
    <submittedName>
        <fullName evidence="2">Uncharacterized protein</fullName>
    </submittedName>
</protein>
<dbReference type="AlphaFoldDB" id="A0A8J9YB19"/>
<evidence type="ECO:0000313" key="2">
    <source>
        <dbReference type="EMBL" id="CAH0725799.1"/>
    </source>
</evidence>
<feature type="non-terminal residue" evidence="2">
    <location>
        <position position="216"/>
    </location>
</feature>
<reference evidence="2" key="1">
    <citation type="submission" date="2021-12" db="EMBL/GenBank/DDBJ databases">
        <authorList>
            <person name="Martin H S."/>
        </authorList>
    </citation>
    <scope>NUCLEOTIDE SEQUENCE</scope>
</reference>